<feature type="domain" description="STI1" evidence="9">
    <location>
        <begin position="492"/>
        <end position="531"/>
    </location>
</feature>
<accession>A0A151NMB5</accession>
<feature type="domain" description="STI1" evidence="9">
    <location>
        <begin position="130"/>
        <end position="169"/>
    </location>
</feature>
<dbReference type="eggNOG" id="KOG0548">
    <property type="taxonomic scope" value="Eukaryota"/>
</dbReference>
<dbReference type="Pfam" id="PF17830">
    <property type="entry name" value="STI1-HOP_DP"/>
    <property type="match status" value="2"/>
</dbReference>
<evidence type="ECO:0000256" key="7">
    <source>
        <dbReference type="PROSITE-ProRule" id="PRU00339"/>
    </source>
</evidence>
<dbReference type="InterPro" id="IPR041243">
    <property type="entry name" value="STI1/HOP_DP"/>
</dbReference>
<dbReference type="Pfam" id="PF13424">
    <property type="entry name" value="TPR_12"/>
    <property type="match status" value="1"/>
</dbReference>
<dbReference type="PROSITE" id="PS50005">
    <property type="entry name" value="TPR"/>
    <property type="match status" value="7"/>
</dbReference>
<feature type="repeat" description="TPR" evidence="7">
    <location>
        <begin position="300"/>
        <end position="333"/>
    </location>
</feature>
<dbReference type="FunFam" id="1.25.40.10:FF:000010">
    <property type="entry name" value="Stress-induced phosphoprotein 1"/>
    <property type="match status" value="1"/>
</dbReference>
<comment type="subcellular location">
    <subcellularLocation>
        <location evidence="4">Dynein axonemal particle</location>
    </subcellularLocation>
</comment>
<dbReference type="EMBL" id="AKHW03002626">
    <property type="protein sequence ID" value="KYO37635.1"/>
    <property type="molecule type" value="Genomic_DNA"/>
</dbReference>
<dbReference type="FunFam" id="1.10.260.100:FF:000004">
    <property type="entry name" value="Putative stress-induced-phosphoprotein 1"/>
    <property type="match status" value="1"/>
</dbReference>
<proteinExistence type="predicted"/>
<evidence type="ECO:0000256" key="8">
    <source>
        <dbReference type="SAM" id="MobiDB-lite"/>
    </source>
</evidence>
<feature type="region of interest" description="Disordered" evidence="8">
    <location>
        <begin position="535"/>
        <end position="555"/>
    </location>
</feature>
<dbReference type="SMART" id="SM00727">
    <property type="entry name" value="STI1"/>
    <property type="match status" value="2"/>
</dbReference>
<dbReference type="Pfam" id="PF18124">
    <property type="entry name" value="Kindlin_2_N"/>
    <property type="match status" value="1"/>
</dbReference>
<keyword evidence="1" id="KW-0963">Cytoplasm</keyword>
<dbReference type="Gene3D" id="1.25.40.10">
    <property type="entry name" value="Tetratricopeptide repeat domain"/>
    <property type="match status" value="3"/>
</dbReference>
<dbReference type="FunFam" id="3.10.20.90:FF:000035">
    <property type="entry name" value="Fermitin family homolog 2 (Drosophila)"/>
    <property type="match status" value="1"/>
</dbReference>
<protein>
    <recommendedName>
        <fullName evidence="5">Stress-induced-phosphoprotein 1</fullName>
    </recommendedName>
</protein>
<feature type="repeat" description="TPR" evidence="7">
    <location>
        <begin position="38"/>
        <end position="71"/>
    </location>
</feature>
<dbReference type="FunFam" id="1.10.260.100:FF:000002">
    <property type="entry name" value="Stress-induced-phosphoprotein 1 (Hsp70/Hsp90-organizing)"/>
    <property type="match status" value="1"/>
</dbReference>
<evidence type="ECO:0000256" key="2">
    <source>
        <dbReference type="ARBA" id="ARBA00022737"/>
    </source>
</evidence>
<dbReference type="STRING" id="8496.A0A151NMB5"/>
<feature type="repeat" description="TPR" evidence="7">
    <location>
        <begin position="394"/>
        <end position="427"/>
    </location>
</feature>
<dbReference type="InterPro" id="IPR006636">
    <property type="entry name" value="STI1_HS-bd"/>
</dbReference>
<dbReference type="Pfam" id="PF13414">
    <property type="entry name" value="TPR_11"/>
    <property type="match status" value="2"/>
</dbReference>
<evidence type="ECO:0000256" key="5">
    <source>
        <dbReference type="ARBA" id="ARBA00026193"/>
    </source>
</evidence>
<dbReference type="PANTHER" id="PTHR22904">
    <property type="entry name" value="TPR REPEAT CONTAINING PROTEIN"/>
    <property type="match status" value="1"/>
</dbReference>
<dbReference type="PROSITE" id="PS50293">
    <property type="entry name" value="TPR_REGION"/>
    <property type="match status" value="1"/>
</dbReference>
<dbReference type="InterPro" id="IPR011990">
    <property type="entry name" value="TPR-like_helical_dom_sf"/>
</dbReference>
<feature type="region of interest" description="Disordered" evidence="8">
    <location>
        <begin position="190"/>
        <end position="233"/>
    </location>
</feature>
<dbReference type="InterPro" id="IPR019734">
    <property type="entry name" value="TPR_rpt"/>
</dbReference>
<sequence length="717" mass="81446">MEKVNELKEKGNKALSAGNIAEAIKHYSEAIKLDAKNHVLYSNRSAAYAKKGEYQRALEDACKTVELKPEWGKGYSRKAAALEFLNRFEEAKRTYEEGLKHEPGNSQLKEGLQNMEARLAERKLMNPFSVPNLYQKLESDPRTRALLSDPSYKELIEQLRNKPSDLGTKLQDPRVMTTLSVLLGVDLSAGDEEDEAMSPPPPPPPKKEPKPEPMEEDLPENKKQALKEKELGNEAYKKKDFETALAHYDKAKDLDPTNMTYITNQAAVYFEKSDYNKCRELCKQAIEVGRENREDYRQIAKAYARIGNSYFKEERYKEAIQFYNKSLTEHRTPDVLKKCQQAEKILKEQERLAYIDPDLALEEKNKGNECFQKGDYPQAMKHYTEAIKRNPHDAKLYSNRAACYTKLLEFQLALKDCEECIRLEPTFIKGYTRKAAALEAMKDYTKAMDVYQKALDLDSNCKEAADGYQRCLLAQYNRNDTPEDVKRRAMADPEVQQIMSDPAMRLILEQMQKDPQALSEHLKNPVIAQKIQKLMDPRGNQGSDQTPGTDRGDGCTRQGIMAGLKTATGDAIDASWELRVTVDGAETKDGAEAANVTLRVTGDLHIGGLMLRVAEKIGVQRDWSDHALWWEQKHQWLLRTGWALDKYGLGADAQLRYTPQHKPLRLRLPNRRRVRVQASFSDTIFRTVADICRLLGETGCGPGVKGVDCGGCRYIGD</sequence>
<evidence type="ECO:0000256" key="3">
    <source>
        <dbReference type="ARBA" id="ARBA00022803"/>
    </source>
</evidence>
<dbReference type="SUPFAM" id="SSF48452">
    <property type="entry name" value="TPR-like"/>
    <property type="match status" value="3"/>
</dbReference>
<dbReference type="FunFam" id="1.25.40.10:FF:000027">
    <property type="entry name" value="stress-induced-phosphoprotein 1 isoform X1"/>
    <property type="match status" value="1"/>
</dbReference>
<dbReference type="SMART" id="SM00028">
    <property type="entry name" value="TPR"/>
    <property type="match status" value="9"/>
</dbReference>
<feature type="repeat" description="TPR" evidence="7">
    <location>
        <begin position="225"/>
        <end position="258"/>
    </location>
</feature>
<reference evidence="10 11" key="1">
    <citation type="journal article" date="2012" name="Genome Biol.">
        <title>Sequencing three crocodilian genomes to illuminate the evolution of archosaurs and amniotes.</title>
        <authorList>
            <person name="St John J.A."/>
            <person name="Braun E.L."/>
            <person name="Isberg S.R."/>
            <person name="Miles L.G."/>
            <person name="Chong A.Y."/>
            <person name="Gongora J."/>
            <person name="Dalzell P."/>
            <person name="Moran C."/>
            <person name="Bed'hom B."/>
            <person name="Abzhanov A."/>
            <person name="Burgess S.C."/>
            <person name="Cooksey A.M."/>
            <person name="Castoe T.A."/>
            <person name="Crawford N.G."/>
            <person name="Densmore L.D."/>
            <person name="Drew J.C."/>
            <person name="Edwards S.V."/>
            <person name="Faircloth B.C."/>
            <person name="Fujita M.K."/>
            <person name="Greenwold M.J."/>
            <person name="Hoffmann F.G."/>
            <person name="Howard J.M."/>
            <person name="Iguchi T."/>
            <person name="Janes D.E."/>
            <person name="Khan S.Y."/>
            <person name="Kohno S."/>
            <person name="de Koning A.J."/>
            <person name="Lance S.L."/>
            <person name="McCarthy F.M."/>
            <person name="McCormack J.E."/>
            <person name="Merchant M.E."/>
            <person name="Peterson D.G."/>
            <person name="Pollock D.D."/>
            <person name="Pourmand N."/>
            <person name="Raney B.J."/>
            <person name="Roessler K.A."/>
            <person name="Sanford J.R."/>
            <person name="Sawyer R.H."/>
            <person name="Schmidt C.J."/>
            <person name="Triplett E.W."/>
            <person name="Tuberville T.D."/>
            <person name="Venegas-Anaya M."/>
            <person name="Howard J.T."/>
            <person name="Jarvis E.D."/>
            <person name="Guillette L.J.Jr."/>
            <person name="Glenn T.C."/>
            <person name="Green R.E."/>
            <person name="Ray D.A."/>
        </authorList>
    </citation>
    <scope>NUCLEOTIDE SEQUENCE [LARGE SCALE GENOMIC DNA]</scope>
    <source>
        <strain evidence="10">KSC_2009_1</strain>
    </source>
</reference>
<dbReference type="Pfam" id="PF13181">
    <property type="entry name" value="TPR_8"/>
    <property type="match status" value="1"/>
</dbReference>
<dbReference type="FunFam" id="1.25.40.10:FF:000020">
    <property type="entry name" value="Stress-induced phosphoprotein 1"/>
    <property type="match status" value="1"/>
</dbReference>
<keyword evidence="2" id="KW-0677">Repeat</keyword>
<feature type="repeat" description="TPR" evidence="7">
    <location>
        <begin position="360"/>
        <end position="393"/>
    </location>
</feature>
<feature type="repeat" description="TPR" evidence="7">
    <location>
        <begin position="428"/>
        <end position="461"/>
    </location>
</feature>
<evidence type="ECO:0000256" key="1">
    <source>
        <dbReference type="ARBA" id="ARBA00022490"/>
    </source>
</evidence>
<dbReference type="Proteomes" id="UP000050525">
    <property type="component" value="Unassembled WGS sequence"/>
</dbReference>
<evidence type="ECO:0000259" key="9">
    <source>
        <dbReference type="SMART" id="SM00727"/>
    </source>
</evidence>
<evidence type="ECO:0000313" key="11">
    <source>
        <dbReference type="Proteomes" id="UP000050525"/>
    </source>
</evidence>
<dbReference type="PANTHER" id="PTHR22904:SF523">
    <property type="entry name" value="STRESS-INDUCED-PHOSPHOPROTEIN 1"/>
    <property type="match status" value="1"/>
</dbReference>
<keyword evidence="3 7" id="KW-0802">TPR repeat</keyword>
<comment type="caution">
    <text evidence="10">The sequence shown here is derived from an EMBL/GenBank/DDBJ whole genome shotgun (WGS) entry which is preliminary data.</text>
</comment>
<gene>
    <name evidence="10" type="primary">STIP1</name>
    <name evidence="10" type="ORF">Y1Q_0018588</name>
</gene>
<feature type="compositionally biased region" description="Basic and acidic residues" evidence="8">
    <location>
        <begin position="205"/>
        <end position="233"/>
    </location>
</feature>
<dbReference type="InterPro" id="IPR040790">
    <property type="entry name" value="Kindlin_2_N"/>
</dbReference>
<comment type="function">
    <text evidence="6">Acts as a co-chaperone for HSP90AA1. Mediates the association of the molecular chaperones HSPA8/HSC70 and HSP90.</text>
</comment>
<dbReference type="GO" id="GO:0120293">
    <property type="term" value="C:dynein axonemal particle"/>
    <property type="evidence" value="ECO:0007669"/>
    <property type="project" value="UniProtKB-SubCell"/>
</dbReference>
<evidence type="ECO:0000313" key="10">
    <source>
        <dbReference type="EMBL" id="KYO37635.1"/>
    </source>
</evidence>
<dbReference type="Gene3D" id="1.10.260.100">
    <property type="match status" value="2"/>
</dbReference>
<name>A0A151NMB5_ALLMI</name>
<dbReference type="Gene3D" id="3.10.20.90">
    <property type="entry name" value="Phosphatidylinositol 3-kinase Catalytic Subunit, Chain A, domain 1"/>
    <property type="match status" value="1"/>
</dbReference>
<dbReference type="GO" id="GO:0051879">
    <property type="term" value="F:Hsp90 protein binding"/>
    <property type="evidence" value="ECO:0007669"/>
    <property type="project" value="TreeGrafter"/>
</dbReference>
<dbReference type="AlphaFoldDB" id="A0A151NMB5"/>
<feature type="repeat" description="TPR" evidence="7">
    <location>
        <begin position="4"/>
        <end position="37"/>
    </location>
</feature>
<organism evidence="10 11">
    <name type="scientific">Alligator mississippiensis</name>
    <name type="common">American alligator</name>
    <dbReference type="NCBI Taxonomy" id="8496"/>
    <lineage>
        <taxon>Eukaryota</taxon>
        <taxon>Metazoa</taxon>
        <taxon>Chordata</taxon>
        <taxon>Craniata</taxon>
        <taxon>Vertebrata</taxon>
        <taxon>Euteleostomi</taxon>
        <taxon>Archelosauria</taxon>
        <taxon>Archosauria</taxon>
        <taxon>Crocodylia</taxon>
        <taxon>Alligatoridae</taxon>
        <taxon>Alligatorinae</taxon>
        <taxon>Alligator</taxon>
    </lineage>
</organism>
<keyword evidence="11" id="KW-1185">Reference proteome</keyword>
<evidence type="ECO:0000256" key="4">
    <source>
        <dbReference type="ARBA" id="ARBA00024190"/>
    </source>
</evidence>
<evidence type="ECO:0000256" key="6">
    <source>
        <dbReference type="ARBA" id="ARBA00045590"/>
    </source>
</evidence>